<keyword evidence="3" id="KW-0328">Glycosyltransferase</keyword>
<feature type="domain" description="Diacylglycerol glucosyltransferase N-terminal" evidence="6">
    <location>
        <begin position="14"/>
        <end position="180"/>
    </location>
</feature>
<dbReference type="GO" id="GO:0016020">
    <property type="term" value="C:membrane"/>
    <property type="evidence" value="ECO:0007669"/>
    <property type="project" value="UniProtKB-SubCell"/>
</dbReference>
<evidence type="ECO:0000256" key="2">
    <source>
        <dbReference type="ARBA" id="ARBA00006962"/>
    </source>
</evidence>
<dbReference type="Pfam" id="PF06925">
    <property type="entry name" value="MGDG_synth"/>
    <property type="match status" value="1"/>
</dbReference>
<reference evidence="7" key="1">
    <citation type="submission" date="2020-10" db="EMBL/GenBank/DDBJ databases">
        <authorList>
            <person name="Gilroy R."/>
        </authorList>
    </citation>
    <scope>NUCLEOTIDE SEQUENCE</scope>
    <source>
        <strain evidence="7">CHK181-108</strain>
    </source>
</reference>
<evidence type="ECO:0000256" key="4">
    <source>
        <dbReference type="ARBA" id="ARBA00022679"/>
    </source>
</evidence>
<dbReference type="PANTHER" id="PTHR43025">
    <property type="entry name" value="MONOGALACTOSYLDIACYLGLYCEROL SYNTHASE"/>
    <property type="match status" value="1"/>
</dbReference>
<sequence>MNILLMSIKAGFGHHSTAAAIIDCFEKRGHNCYMLDIFEYISGSLGNFIQDGYLLSTKYLPAAYGKVYDKLSRKDEPYERLSVTSLVSNKITKKLIGCVSDFEPDIIIGTHSYAGVVMSILREKGVVKCPLIGIVTDFTVHPFWESTRLDYYIIPDSLLSHRMNKKGIPSEKLLPFGIPIRREFSEKTDKSEARRLLGLDENKTTLLVMMGSMGYGNISDALLEIDSFDADFQVIVVCGSNNKLLSFVNSHSWQKNVHGFGFVKNVDVMMDASDIIISKPGGLTASEAFAKGLPMIAMNPIPGQEDKNLAFLVNNGAAVAVNSEYTISDALWQLLTEKWRVDLMRESVSHIGKPDATERLYDFIMRLEGAKKNT</sequence>
<gene>
    <name evidence="7" type="ORF">IAA60_00615</name>
</gene>
<evidence type="ECO:0000256" key="3">
    <source>
        <dbReference type="ARBA" id="ARBA00022676"/>
    </source>
</evidence>
<proteinExistence type="inferred from homology"/>
<evidence type="ECO:0000259" key="5">
    <source>
        <dbReference type="Pfam" id="PF04101"/>
    </source>
</evidence>
<feature type="domain" description="Glycosyl transferase family 28 C-terminal" evidence="5">
    <location>
        <begin position="205"/>
        <end position="335"/>
    </location>
</feature>
<dbReference type="InterPro" id="IPR009695">
    <property type="entry name" value="Diacylglyc_glucosyltr_N"/>
</dbReference>
<dbReference type="Pfam" id="PF04101">
    <property type="entry name" value="Glyco_tran_28_C"/>
    <property type="match status" value="1"/>
</dbReference>
<dbReference type="Gene3D" id="3.40.50.2000">
    <property type="entry name" value="Glycogen Phosphorylase B"/>
    <property type="match status" value="1"/>
</dbReference>
<evidence type="ECO:0000259" key="6">
    <source>
        <dbReference type="Pfam" id="PF06925"/>
    </source>
</evidence>
<reference evidence="7" key="2">
    <citation type="journal article" date="2021" name="PeerJ">
        <title>Extensive microbial diversity within the chicken gut microbiome revealed by metagenomics and culture.</title>
        <authorList>
            <person name="Gilroy R."/>
            <person name="Ravi A."/>
            <person name="Getino M."/>
            <person name="Pursley I."/>
            <person name="Horton D.L."/>
            <person name="Alikhan N.F."/>
            <person name="Baker D."/>
            <person name="Gharbi K."/>
            <person name="Hall N."/>
            <person name="Watson M."/>
            <person name="Adriaenssens E.M."/>
            <person name="Foster-Nyarko E."/>
            <person name="Jarju S."/>
            <person name="Secka A."/>
            <person name="Antonio M."/>
            <person name="Oren A."/>
            <person name="Chaudhuri R.R."/>
            <person name="La Ragione R."/>
            <person name="Hildebrand F."/>
            <person name="Pallen M.J."/>
        </authorList>
    </citation>
    <scope>NUCLEOTIDE SEQUENCE</scope>
    <source>
        <strain evidence="7">CHK181-108</strain>
    </source>
</reference>
<dbReference type="AlphaFoldDB" id="A0A9D1H1I8"/>
<evidence type="ECO:0000313" key="7">
    <source>
        <dbReference type="EMBL" id="HIT84386.1"/>
    </source>
</evidence>
<dbReference type="Proteomes" id="UP000824165">
    <property type="component" value="Unassembled WGS sequence"/>
</dbReference>
<comment type="similarity">
    <text evidence="2">Belongs to the glycosyltransferase 28 family.</text>
</comment>
<comment type="caution">
    <text evidence="7">The sequence shown here is derived from an EMBL/GenBank/DDBJ whole genome shotgun (WGS) entry which is preliminary data.</text>
</comment>
<accession>A0A9D1H1I8</accession>
<protein>
    <submittedName>
        <fullName evidence="7">Glycosyltransferase</fullName>
    </submittedName>
</protein>
<dbReference type="InterPro" id="IPR050519">
    <property type="entry name" value="Glycosyltransf_28_UgtP"/>
</dbReference>
<keyword evidence="4" id="KW-0808">Transferase</keyword>
<dbReference type="GO" id="GO:0009247">
    <property type="term" value="P:glycolipid biosynthetic process"/>
    <property type="evidence" value="ECO:0007669"/>
    <property type="project" value="InterPro"/>
</dbReference>
<comment type="subcellular location">
    <subcellularLocation>
        <location evidence="1">Membrane</location>
    </subcellularLocation>
</comment>
<organism evidence="7 8">
    <name type="scientific">Candidatus Ornithomonoglobus intestinigallinarum</name>
    <dbReference type="NCBI Taxonomy" id="2840894"/>
    <lineage>
        <taxon>Bacteria</taxon>
        <taxon>Bacillati</taxon>
        <taxon>Bacillota</taxon>
        <taxon>Clostridia</taxon>
        <taxon>Candidatus Ornithomonoglobus</taxon>
    </lineage>
</organism>
<name>A0A9D1H1I8_9FIRM</name>
<evidence type="ECO:0000256" key="1">
    <source>
        <dbReference type="ARBA" id="ARBA00004370"/>
    </source>
</evidence>
<dbReference type="InterPro" id="IPR007235">
    <property type="entry name" value="Glyco_trans_28_C"/>
</dbReference>
<dbReference type="EMBL" id="DVLU01000004">
    <property type="protein sequence ID" value="HIT84386.1"/>
    <property type="molecule type" value="Genomic_DNA"/>
</dbReference>
<dbReference type="PANTHER" id="PTHR43025:SF3">
    <property type="entry name" value="MONOGALACTOSYLDIACYLGLYCEROL SYNTHASE 1, CHLOROPLASTIC"/>
    <property type="match status" value="1"/>
</dbReference>
<dbReference type="GO" id="GO:0016758">
    <property type="term" value="F:hexosyltransferase activity"/>
    <property type="evidence" value="ECO:0007669"/>
    <property type="project" value="InterPro"/>
</dbReference>
<evidence type="ECO:0000313" key="8">
    <source>
        <dbReference type="Proteomes" id="UP000824165"/>
    </source>
</evidence>
<dbReference type="SUPFAM" id="SSF53756">
    <property type="entry name" value="UDP-Glycosyltransferase/glycogen phosphorylase"/>
    <property type="match status" value="1"/>
</dbReference>